<dbReference type="EMBL" id="PHNJ01000023">
    <property type="protein sequence ID" value="TYL36061.1"/>
    <property type="molecule type" value="Genomic_DNA"/>
</dbReference>
<dbReference type="Pfam" id="PF18545">
    <property type="entry name" value="HalOD1"/>
    <property type="match status" value="1"/>
</dbReference>
<dbReference type="Proteomes" id="UP000766904">
    <property type="component" value="Unassembled WGS sequence"/>
</dbReference>
<dbReference type="AlphaFoldDB" id="A0A8J8PYC6"/>
<comment type="caution">
    <text evidence="2">The sequence shown here is derived from an EMBL/GenBank/DDBJ whole genome shotgun (WGS) entry which is preliminary data.</text>
</comment>
<protein>
    <recommendedName>
        <fullName evidence="1">Halobacterial output domain-containing protein</fullName>
    </recommendedName>
</protein>
<organism evidence="2 3">
    <name type="scientific">Natronococcus pandeyae</name>
    <dbReference type="NCBI Taxonomy" id="2055836"/>
    <lineage>
        <taxon>Archaea</taxon>
        <taxon>Methanobacteriati</taxon>
        <taxon>Methanobacteriota</taxon>
        <taxon>Stenosarchaea group</taxon>
        <taxon>Halobacteria</taxon>
        <taxon>Halobacteriales</taxon>
        <taxon>Natrialbaceae</taxon>
        <taxon>Natronococcus</taxon>
    </lineage>
</organism>
<evidence type="ECO:0000259" key="1">
    <source>
        <dbReference type="Pfam" id="PF18545"/>
    </source>
</evidence>
<gene>
    <name evidence="2" type="ORF">CV102_24280</name>
</gene>
<accession>A0A8J8PYC6</accession>
<sequence length="95" mass="10236">MGSTSIATQEMGSHETPTTTVVNAVAEIEGIDATELEPLYERIDTDALNVLLDSPKSQIKVAFKYGEYLVEVTKDGDVTVEVGEFTEASSEIRGP</sequence>
<dbReference type="InterPro" id="IPR040624">
    <property type="entry name" value="HalOD1"/>
</dbReference>
<feature type="domain" description="Halobacterial output" evidence="1">
    <location>
        <begin position="14"/>
        <end position="81"/>
    </location>
</feature>
<proteinExistence type="predicted"/>
<dbReference type="RefSeq" id="WP_148860564.1">
    <property type="nucleotide sequence ID" value="NZ_PHNJ01000023.1"/>
</dbReference>
<evidence type="ECO:0000313" key="2">
    <source>
        <dbReference type="EMBL" id="TYL36061.1"/>
    </source>
</evidence>
<evidence type="ECO:0000313" key="3">
    <source>
        <dbReference type="Proteomes" id="UP000766904"/>
    </source>
</evidence>
<reference evidence="2" key="1">
    <citation type="submission" date="2017-11" db="EMBL/GenBank/DDBJ databases">
        <authorList>
            <person name="Kajale S.C."/>
            <person name="Sharma A."/>
        </authorList>
    </citation>
    <scope>NUCLEOTIDE SEQUENCE</scope>
    <source>
        <strain evidence="2">LS1_42</strain>
    </source>
</reference>
<keyword evidence="3" id="KW-1185">Reference proteome</keyword>
<name>A0A8J8PYC6_9EURY</name>
<dbReference type="OrthoDB" id="327217at2157"/>